<dbReference type="EMBL" id="BART01028306">
    <property type="protein sequence ID" value="GAG90113.1"/>
    <property type="molecule type" value="Genomic_DNA"/>
</dbReference>
<dbReference type="InterPro" id="IPR013150">
    <property type="entry name" value="TFIIB_cyclin"/>
</dbReference>
<reference evidence="2" key="1">
    <citation type="journal article" date="2014" name="Front. Microbiol.">
        <title>High frequency of phylogenetically diverse reductive dehalogenase-homologous genes in deep subseafloor sedimentary metagenomes.</title>
        <authorList>
            <person name="Kawai M."/>
            <person name="Futagami T."/>
            <person name="Toyoda A."/>
            <person name="Takaki Y."/>
            <person name="Nishi S."/>
            <person name="Hori S."/>
            <person name="Arai W."/>
            <person name="Tsubouchi T."/>
            <person name="Morono Y."/>
            <person name="Uchiyama I."/>
            <person name="Ito T."/>
            <person name="Fujiyama A."/>
            <person name="Inagaki F."/>
            <person name="Takami H."/>
        </authorList>
    </citation>
    <scope>NUCLEOTIDE SEQUENCE</scope>
    <source>
        <strain evidence="2">Expedition CK06-06</strain>
    </source>
</reference>
<feature type="domain" description="Transcription factor TFIIB cyclin-like" evidence="1">
    <location>
        <begin position="2"/>
        <end position="71"/>
    </location>
</feature>
<protein>
    <recommendedName>
        <fullName evidence="1">Transcription factor TFIIB cyclin-like domain-containing protein</fullName>
    </recommendedName>
</protein>
<sequence>MNIPDNILETVWKIYSVVAKKKLTMGRSINGFIAASLYAAIRVHDFPRLLDEICQNNLVPRRTVHRSLGMIVREVLPELKLKYQPITAESLIFVLEMS</sequence>
<dbReference type="Pfam" id="PF00382">
    <property type="entry name" value="TFIIB"/>
    <property type="match status" value="1"/>
</dbReference>
<evidence type="ECO:0000259" key="1">
    <source>
        <dbReference type="Pfam" id="PF00382"/>
    </source>
</evidence>
<comment type="caution">
    <text evidence="2">The sequence shown here is derived from an EMBL/GenBank/DDBJ whole genome shotgun (WGS) entry which is preliminary data.</text>
</comment>
<dbReference type="AlphaFoldDB" id="X1C0X3"/>
<dbReference type="SUPFAM" id="SSF47954">
    <property type="entry name" value="Cyclin-like"/>
    <property type="match status" value="1"/>
</dbReference>
<organism evidence="2">
    <name type="scientific">marine sediment metagenome</name>
    <dbReference type="NCBI Taxonomy" id="412755"/>
    <lineage>
        <taxon>unclassified sequences</taxon>
        <taxon>metagenomes</taxon>
        <taxon>ecological metagenomes</taxon>
    </lineage>
</organism>
<dbReference type="GO" id="GO:0017025">
    <property type="term" value="F:TBP-class protein binding"/>
    <property type="evidence" value="ECO:0007669"/>
    <property type="project" value="InterPro"/>
</dbReference>
<dbReference type="Gene3D" id="1.10.472.10">
    <property type="entry name" value="Cyclin-like"/>
    <property type="match status" value="1"/>
</dbReference>
<accession>X1C0X3</accession>
<dbReference type="InterPro" id="IPR036915">
    <property type="entry name" value="Cyclin-like_sf"/>
</dbReference>
<name>X1C0X3_9ZZZZ</name>
<gene>
    <name evidence="2" type="ORF">S01H4_49950</name>
</gene>
<proteinExistence type="predicted"/>
<evidence type="ECO:0000313" key="2">
    <source>
        <dbReference type="EMBL" id="GAG90113.1"/>
    </source>
</evidence>